<gene>
    <name evidence="7" type="ORF">RM844_22030</name>
</gene>
<evidence type="ECO:0000256" key="1">
    <source>
        <dbReference type="ARBA" id="ARBA00008425"/>
    </source>
</evidence>
<keyword evidence="3" id="KW-0560">Oxidoreductase</keyword>
<feature type="domain" description="TauD/TfdA-like" evidence="6">
    <location>
        <begin position="152"/>
        <end position="321"/>
    </location>
</feature>
<name>A0ABU2JVF5_9ACTN</name>
<dbReference type="Proteomes" id="UP001183410">
    <property type="component" value="Unassembled WGS sequence"/>
</dbReference>
<reference evidence="8" key="1">
    <citation type="submission" date="2023-07" db="EMBL/GenBank/DDBJ databases">
        <title>30 novel species of actinomycetes from the DSMZ collection.</title>
        <authorList>
            <person name="Nouioui I."/>
        </authorList>
    </citation>
    <scope>NUCLEOTIDE SEQUENCE [LARGE SCALE GENOMIC DNA]</scope>
    <source>
        <strain evidence="8">DSM 44915</strain>
    </source>
</reference>
<keyword evidence="2" id="KW-0479">Metal-binding</keyword>
<dbReference type="InterPro" id="IPR014503">
    <property type="entry name" value="Clavaminate_syn-like"/>
</dbReference>
<keyword evidence="8" id="KW-1185">Reference proteome</keyword>
<feature type="region of interest" description="Disordered" evidence="5">
    <location>
        <begin position="1"/>
        <end position="21"/>
    </location>
</feature>
<evidence type="ECO:0000256" key="4">
    <source>
        <dbReference type="ARBA" id="ARBA00023004"/>
    </source>
</evidence>
<dbReference type="Pfam" id="PF02668">
    <property type="entry name" value="TauD"/>
    <property type="match status" value="1"/>
</dbReference>
<dbReference type="GO" id="GO:0051213">
    <property type="term" value="F:dioxygenase activity"/>
    <property type="evidence" value="ECO:0007669"/>
    <property type="project" value="UniProtKB-KW"/>
</dbReference>
<evidence type="ECO:0000256" key="2">
    <source>
        <dbReference type="ARBA" id="ARBA00022723"/>
    </source>
</evidence>
<comment type="similarity">
    <text evidence="1">Belongs to the clavaminate synthase family.</text>
</comment>
<evidence type="ECO:0000256" key="3">
    <source>
        <dbReference type="ARBA" id="ARBA00023002"/>
    </source>
</evidence>
<organism evidence="7 8">
    <name type="scientific">Streptomyces chisholmiae</name>
    <dbReference type="NCBI Taxonomy" id="3075540"/>
    <lineage>
        <taxon>Bacteria</taxon>
        <taxon>Bacillati</taxon>
        <taxon>Actinomycetota</taxon>
        <taxon>Actinomycetes</taxon>
        <taxon>Kitasatosporales</taxon>
        <taxon>Streptomycetaceae</taxon>
        <taxon>Streptomyces</taxon>
    </lineage>
</organism>
<protein>
    <submittedName>
        <fullName evidence="7">TauD/TfdA family dioxygenase</fullName>
    </submittedName>
</protein>
<keyword evidence="7" id="KW-0223">Dioxygenase</keyword>
<dbReference type="PIRSF" id="PIRSF019543">
    <property type="entry name" value="Clavaminate_syn"/>
    <property type="match status" value="1"/>
</dbReference>
<dbReference type="InterPro" id="IPR042098">
    <property type="entry name" value="TauD-like_sf"/>
</dbReference>
<evidence type="ECO:0000313" key="8">
    <source>
        <dbReference type="Proteomes" id="UP001183410"/>
    </source>
</evidence>
<proteinExistence type="inferred from homology"/>
<dbReference type="Gene3D" id="3.60.130.10">
    <property type="entry name" value="Clavaminate synthase-like"/>
    <property type="match status" value="1"/>
</dbReference>
<dbReference type="InterPro" id="IPR003819">
    <property type="entry name" value="TauD/TfdA-like"/>
</dbReference>
<dbReference type="RefSeq" id="WP_311669046.1">
    <property type="nucleotide sequence ID" value="NZ_JAVREO010000013.1"/>
</dbReference>
<evidence type="ECO:0000256" key="5">
    <source>
        <dbReference type="SAM" id="MobiDB-lite"/>
    </source>
</evidence>
<sequence length="346" mass="36799">MSDTNTDTGTGTATGPGAHPAGQIVEVVVPAAERARLAGELDAQAARFPELTDPELLAEAAGLGQCLPVEARRALTELRYGESCAGVVVRHGPVADDPGPTPRHWRESAGRPTDRFDRWLLWLAAQLGDPLCWASIQDGRLVADVLPVAGQEEAQTGHGSAAELAFHVEDAFHEARCDALALACLRNPDAVPTTVASVTALDLAALDVETLLEPRFRIAPDPEHLRDLPAGAAPDPLLGAVLSGPPAAPCLRVDPAFTTVPAGDRRAAAAFDALCAQLAAGLVDVALHAGDVLLLDNHRAVHGRRPFRARYDGTDRWLRKITVNRDLRRTRALRRSATSRVLHPFG</sequence>
<keyword evidence="4" id="KW-0408">Iron</keyword>
<accession>A0ABU2JVF5</accession>
<evidence type="ECO:0000259" key="6">
    <source>
        <dbReference type="Pfam" id="PF02668"/>
    </source>
</evidence>
<dbReference type="EMBL" id="JAVREO010000013">
    <property type="protein sequence ID" value="MDT0268968.1"/>
    <property type="molecule type" value="Genomic_DNA"/>
</dbReference>
<comment type="caution">
    <text evidence="7">The sequence shown here is derived from an EMBL/GenBank/DDBJ whole genome shotgun (WGS) entry which is preliminary data.</text>
</comment>
<evidence type="ECO:0000313" key="7">
    <source>
        <dbReference type="EMBL" id="MDT0268968.1"/>
    </source>
</evidence>
<dbReference type="SUPFAM" id="SSF51197">
    <property type="entry name" value="Clavaminate synthase-like"/>
    <property type="match status" value="1"/>
</dbReference>